<evidence type="ECO:0000256" key="1">
    <source>
        <dbReference type="ARBA" id="ARBA00022741"/>
    </source>
</evidence>
<gene>
    <name evidence="3" type="ORF">MAIT1_02216</name>
</gene>
<dbReference type="PANTHER" id="PTHR12169">
    <property type="entry name" value="ATPASE N2B"/>
    <property type="match status" value="1"/>
</dbReference>
<name>A0A1Y2K296_9PROT</name>
<dbReference type="Gene3D" id="3.40.50.300">
    <property type="entry name" value="P-loop containing nucleotide triphosphate hydrolases"/>
    <property type="match status" value="1"/>
</dbReference>
<reference evidence="3 4" key="1">
    <citation type="journal article" date="2016" name="BMC Genomics">
        <title>Combined genomic and structural analyses of a cultured magnetotactic bacterium reveals its niche adaptation to a dynamic environment.</title>
        <authorList>
            <person name="Araujo A.C."/>
            <person name="Morillo V."/>
            <person name="Cypriano J."/>
            <person name="Teixeira L.C."/>
            <person name="Leao P."/>
            <person name="Lyra S."/>
            <person name="Almeida L.G."/>
            <person name="Bazylinski D.A."/>
            <person name="Vasconcellos A.T."/>
            <person name="Abreu F."/>
            <person name="Lins U."/>
        </authorList>
    </citation>
    <scope>NUCLEOTIDE SEQUENCE [LARGE SCALE GENOMIC DNA]</scope>
    <source>
        <strain evidence="3 4">IT-1</strain>
    </source>
</reference>
<dbReference type="GO" id="GO:0016887">
    <property type="term" value="F:ATP hydrolysis activity"/>
    <property type="evidence" value="ECO:0007669"/>
    <property type="project" value="InterPro"/>
</dbReference>
<proteinExistence type="predicted"/>
<dbReference type="InterPro" id="IPR005654">
    <property type="entry name" value="ATPase_AFG1-like"/>
</dbReference>
<dbReference type="RefSeq" id="WP_085444612.1">
    <property type="nucleotide sequence ID" value="NZ_LVJN01000020.1"/>
</dbReference>
<dbReference type="InterPro" id="IPR027417">
    <property type="entry name" value="P-loop_NTPase"/>
</dbReference>
<organism evidence="3 4">
    <name type="scientific">Magnetofaba australis IT-1</name>
    <dbReference type="NCBI Taxonomy" id="1434232"/>
    <lineage>
        <taxon>Bacteria</taxon>
        <taxon>Pseudomonadati</taxon>
        <taxon>Pseudomonadota</taxon>
        <taxon>Magnetococcia</taxon>
        <taxon>Magnetococcales</taxon>
        <taxon>Magnetococcaceae</taxon>
        <taxon>Magnetofaba</taxon>
    </lineage>
</organism>
<dbReference type="Pfam" id="PF03969">
    <property type="entry name" value="AFG1_ATPase"/>
    <property type="match status" value="1"/>
</dbReference>
<dbReference type="OrthoDB" id="9774491at2"/>
<dbReference type="STRING" id="1434232.MAIT1_02216"/>
<dbReference type="PANTHER" id="PTHR12169:SF6">
    <property type="entry name" value="AFG1-LIKE ATPASE"/>
    <property type="match status" value="1"/>
</dbReference>
<dbReference type="AlphaFoldDB" id="A0A1Y2K296"/>
<comment type="caution">
    <text evidence="3">The sequence shown here is derived from an EMBL/GenBank/DDBJ whole genome shotgun (WGS) entry which is preliminary data.</text>
</comment>
<keyword evidence="2" id="KW-0067">ATP-binding</keyword>
<evidence type="ECO:0000256" key="2">
    <source>
        <dbReference type="ARBA" id="ARBA00022840"/>
    </source>
</evidence>
<dbReference type="GO" id="GO:0005737">
    <property type="term" value="C:cytoplasm"/>
    <property type="evidence" value="ECO:0007669"/>
    <property type="project" value="TreeGrafter"/>
</dbReference>
<evidence type="ECO:0000313" key="4">
    <source>
        <dbReference type="Proteomes" id="UP000194003"/>
    </source>
</evidence>
<dbReference type="NCBIfam" id="NF040713">
    <property type="entry name" value="ZapE"/>
    <property type="match status" value="1"/>
</dbReference>
<dbReference type="SUPFAM" id="SSF52540">
    <property type="entry name" value="P-loop containing nucleoside triphosphate hydrolases"/>
    <property type="match status" value="1"/>
</dbReference>
<dbReference type="EMBL" id="LVJN01000020">
    <property type="protein sequence ID" value="OSM02123.1"/>
    <property type="molecule type" value="Genomic_DNA"/>
</dbReference>
<accession>A0A1Y2K296</accession>
<sequence>MNMPILPASLTPYQRYHQALRGGSLHVDEAQLNALDALDHLSAALNIPAEKVIRRGLTVWKPLSGALAPRGLYLFGPVGRGKSMLMQMLFDSVQFREKRRVHFHPFMEELHGRMHDLKPPKGVDRVRFMASQIAEEARLLCFDEFYVTNIGDAILLGRLVESLMACGVTLCATSNWAPMDLFQGGVNRKQFLPFIRLIERELVPVDLDSGADWRRAHHEPTARAEGDPEQLFTLITGHAAAPANVTLRKMGTSALGAVDGVFWYDLHDICARAIGRAEYLSLCEQSRAVIVSGVTRIAADAADLAIRFITLVDLLYEHRIPTRIFSDIDLESVCPEGAAAFAFERSVSRLHELSRLPLPEAG</sequence>
<dbReference type="GO" id="GO:0005524">
    <property type="term" value="F:ATP binding"/>
    <property type="evidence" value="ECO:0007669"/>
    <property type="project" value="UniProtKB-KW"/>
</dbReference>
<keyword evidence="4" id="KW-1185">Reference proteome</keyword>
<dbReference type="Proteomes" id="UP000194003">
    <property type="component" value="Unassembled WGS sequence"/>
</dbReference>
<keyword evidence="1" id="KW-0547">Nucleotide-binding</keyword>
<evidence type="ECO:0000313" key="3">
    <source>
        <dbReference type="EMBL" id="OSM02123.1"/>
    </source>
</evidence>
<protein>
    <submittedName>
        <fullName evidence="3">Putative AFG1 family ATPase</fullName>
    </submittedName>
</protein>